<name>R7MS96_MEGEL</name>
<dbReference type="Pfam" id="PF18946">
    <property type="entry name" value="Apex"/>
    <property type="match status" value="1"/>
</dbReference>
<dbReference type="InterPro" id="IPR037026">
    <property type="entry name" value="Vgr_OB-fold_dom_sf"/>
</dbReference>
<protein>
    <submittedName>
        <fullName evidence="1">Prophage MuMc02 baseplate assembly protein V</fullName>
    </submittedName>
</protein>
<accession>R7MS96</accession>
<dbReference type="AlphaFoldDB" id="R7MS96"/>
<dbReference type="InterPro" id="IPR044033">
    <property type="entry name" value="GpV-like_apex"/>
</dbReference>
<evidence type="ECO:0000313" key="2">
    <source>
        <dbReference type="Proteomes" id="UP000017908"/>
    </source>
</evidence>
<comment type="caution">
    <text evidence="1">The sequence shown here is derived from an EMBL/GenBank/DDBJ whole genome shotgun (WGS) entry which is preliminary data.</text>
</comment>
<sequence>MATDIYKVLARCIRVGRVSSVDTANASARVTFPDHDDIVSAPLKVLMRGCKSAKDFWMPAVDDQVLCLFIADSGGKGSGAGYVLGTIYSTVDTPPGGGSRVLNVPDDLVINCGSLKVNAGGGDVTVNGISLVSHVHGGVSSGGSNTGKPQ</sequence>
<evidence type="ECO:0000313" key="1">
    <source>
        <dbReference type="EMBL" id="CDF04054.1"/>
    </source>
</evidence>
<dbReference type="Proteomes" id="UP000017908">
    <property type="component" value="Unassembled WGS sequence"/>
</dbReference>
<organism evidence="1 2">
    <name type="scientific">Megasphaera elsdenii CAG:570</name>
    <dbReference type="NCBI Taxonomy" id="1263087"/>
    <lineage>
        <taxon>Bacteria</taxon>
        <taxon>Bacillati</taxon>
        <taxon>Bacillota</taxon>
        <taxon>Negativicutes</taxon>
        <taxon>Veillonellales</taxon>
        <taxon>Veillonellaceae</taxon>
        <taxon>Megasphaera</taxon>
    </lineage>
</organism>
<dbReference type="Gene3D" id="2.40.50.230">
    <property type="entry name" value="Gp5 N-terminal domain"/>
    <property type="match status" value="1"/>
</dbReference>
<dbReference type="EMBL" id="CBKE010000009">
    <property type="protein sequence ID" value="CDF04054.1"/>
    <property type="molecule type" value="Genomic_DNA"/>
</dbReference>
<gene>
    <name evidence="1" type="ORF">BN715_00428</name>
</gene>
<proteinExistence type="predicted"/>
<reference evidence="1" key="1">
    <citation type="submission" date="2012-11" db="EMBL/GenBank/DDBJ databases">
        <title>Dependencies among metagenomic species, viruses, plasmids and units of genetic variation.</title>
        <authorList>
            <person name="Nielsen H.B."/>
            <person name="Almeida M."/>
            <person name="Juncker A.S."/>
            <person name="Rasmussen S."/>
            <person name="Li J."/>
            <person name="Sunagawa S."/>
            <person name="Plichta D."/>
            <person name="Gautier L."/>
            <person name="Le Chatelier E."/>
            <person name="Peletier E."/>
            <person name="Bonde I."/>
            <person name="Nielsen T."/>
            <person name="Manichanh C."/>
            <person name="Arumugam M."/>
            <person name="Batto J."/>
            <person name="Santos M.B.Q.D."/>
            <person name="Blom N."/>
            <person name="Borruel N."/>
            <person name="Burgdorf K.S."/>
            <person name="Boumezbeur F."/>
            <person name="Casellas F."/>
            <person name="Dore J."/>
            <person name="Guarner F."/>
            <person name="Hansen T."/>
            <person name="Hildebrand F."/>
            <person name="Kaas R.S."/>
            <person name="Kennedy S."/>
            <person name="Kristiansen K."/>
            <person name="Kultima J.R."/>
            <person name="Leonard P."/>
            <person name="Levenez F."/>
            <person name="Lund O."/>
            <person name="Moumen B."/>
            <person name="Le Paslier D."/>
            <person name="Pons N."/>
            <person name="Pedersen O."/>
            <person name="Prifti E."/>
            <person name="Qin J."/>
            <person name="Raes J."/>
            <person name="Tap J."/>
            <person name="Tims S."/>
            <person name="Ussery D.W."/>
            <person name="Yamada T."/>
            <person name="MetaHit consortium"/>
            <person name="Renault P."/>
            <person name="Sicheritz-Ponten T."/>
            <person name="Bork P."/>
            <person name="Wang J."/>
            <person name="Brunak S."/>
            <person name="Ehrlich S.D."/>
        </authorList>
    </citation>
    <scope>NUCLEOTIDE SEQUENCE [LARGE SCALE GENOMIC DNA]</scope>
</reference>